<reference evidence="4 5" key="1">
    <citation type="submission" date="2016-10" db="EMBL/GenBank/DDBJ databases">
        <title>Comparative genomics between deep and shallow subseafloor isolates.</title>
        <authorList>
            <person name="Ishii S."/>
            <person name="Miller J.R."/>
            <person name="Sutton G."/>
            <person name="Suzuki S."/>
            <person name="Methe B."/>
            <person name="Inagaki F."/>
            <person name="Imachi H."/>
        </authorList>
    </citation>
    <scope>NUCLEOTIDE SEQUENCE [LARGE SCALE GENOMIC DNA]</scope>
    <source>
        <strain evidence="4 5">MO-MB1</strain>
    </source>
</reference>
<dbReference type="RefSeq" id="WP_100905808.1">
    <property type="nucleotide sequence ID" value="NZ_CP017766.1"/>
</dbReference>
<dbReference type="GeneID" id="35121395"/>
<keyword evidence="3" id="KW-0812">Transmembrane</keyword>
<evidence type="ECO:0000313" key="4">
    <source>
        <dbReference type="EMBL" id="AUB55829.1"/>
    </source>
</evidence>
<evidence type="ECO:0000256" key="1">
    <source>
        <dbReference type="SAM" id="Coils"/>
    </source>
</evidence>
<evidence type="ECO:0000256" key="2">
    <source>
        <dbReference type="SAM" id="MobiDB-lite"/>
    </source>
</evidence>
<sequence length="353" mass="39876">MPYLVCKKCGGYYQLQEGESPDDFYDKCNCGGDLEYRVSLGEESSSHRESLGEESPIHRESLGDESSTVELLEEEFLNIKSLEEPLIYDDDTAQADLGTNRNHSTSNLLRISLIIGVIILLIISLGLITTKNDSYGVFNSNENEKYSDEEINTFMESAFSADDYGNSYDKVGKWNINVVRLRVMGSPTPEDLKTLNKAIDDINANVKDFQLKIDDKNQLEADMEIYFVPHSEFSQFSINPSKVDGFTEWKVSISGIYGGNSAGEIFKSRIFIGIDGLSQKRRSHVIVHELAHGLGLHHNHNQNSVVCINGPDLTELSDLDKTMIRILYRKDLQPYMSRSQVETILNNSRRSFF</sequence>
<feature type="coiled-coil region" evidence="1">
    <location>
        <begin position="192"/>
        <end position="219"/>
    </location>
</feature>
<keyword evidence="3" id="KW-0472">Membrane</keyword>
<feature type="transmembrane region" description="Helical" evidence="3">
    <location>
        <begin position="108"/>
        <end position="128"/>
    </location>
</feature>
<accession>A0A2H4VCL7</accession>
<dbReference type="SUPFAM" id="SSF55486">
    <property type="entry name" value="Metalloproteases ('zincins'), catalytic domain"/>
    <property type="match status" value="1"/>
</dbReference>
<organism evidence="4 5">
    <name type="scientific">Methanobacterium subterraneum</name>
    <dbReference type="NCBI Taxonomy" id="59277"/>
    <lineage>
        <taxon>Archaea</taxon>
        <taxon>Methanobacteriati</taxon>
        <taxon>Methanobacteriota</taxon>
        <taxon>Methanomada group</taxon>
        <taxon>Methanobacteria</taxon>
        <taxon>Methanobacteriales</taxon>
        <taxon>Methanobacteriaceae</taxon>
        <taxon>Methanobacterium</taxon>
    </lineage>
</organism>
<evidence type="ECO:0008006" key="6">
    <source>
        <dbReference type="Google" id="ProtNLM"/>
    </source>
</evidence>
<dbReference type="EMBL" id="CP017766">
    <property type="protein sequence ID" value="AUB55829.1"/>
    <property type="molecule type" value="Genomic_DNA"/>
</dbReference>
<dbReference type="AlphaFoldDB" id="A0A2H4VCL7"/>
<dbReference type="Proteomes" id="UP000232806">
    <property type="component" value="Chromosome"/>
</dbReference>
<gene>
    <name evidence="4" type="ORF">BK007_07325</name>
</gene>
<dbReference type="Pfam" id="PF11150">
    <property type="entry name" value="DUF2927"/>
    <property type="match status" value="1"/>
</dbReference>
<keyword evidence="1" id="KW-0175">Coiled coil</keyword>
<dbReference type="InterPro" id="IPR021323">
    <property type="entry name" value="DUF2927"/>
</dbReference>
<dbReference type="InterPro" id="IPR024079">
    <property type="entry name" value="MetalloPept_cat_dom_sf"/>
</dbReference>
<evidence type="ECO:0000256" key="3">
    <source>
        <dbReference type="SAM" id="Phobius"/>
    </source>
</evidence>
<name>A0A2H4VCL7_9EURY</name>
<feature type="compositionally biased region" description="Basic and acidic residues" evidence="2">
    <location>
        <begin position="44"/>
        <end position="62"/>
    </location>
</feature>
<dbReference type="OrthoDB" id="71273at2157"/>
<feature type="region of interest" description="Disordered" evidence="2">
    <location>
        <begin position="42"/>
        <end position="66"/>
    </location>
</feature>
<keyword evidence="3" id="KW-1133">Transmembrane helix</keyword>
<protein>
    <recommendedName>
        <fullName evidence="6">DUF2927 domain-containing protein</fullName>
    </recommendedName>
</protein>
<dbReference type="Gene3D" id="3.40.390.10">
    <property type="entry name" value="Collagenase (Catalytic Domain)"/>
    <property type="match status" value="1"/>
</dbReference>
<dbReference type="GO" id="GO:0008237">
    <property type="term" value="F:metallopeptidase activity"/>
    <property type="evidence" value="ECO:0007669"/>
    <property type="project" value="InterPro"/>
</dbReference>
<evidence type="ECO:0000313" key="5">
    <source>
        <dbReference type="Proteomes" id="UP000232806"/>
    </source>
</evidence>
<proteinExistence type="predicted"/>